<comment type="catalytic activity">
    <reaction evidence="5">
        <text>L-glutaminyl-[protein] + H2O = L-glutamyl-[protein] + NH4(+)</text>
        <dbReference type="Rhea" id="RHEA:16441"/>
        <dbReference type="Rhea" id="RHEA-COMP:10207"/>
        <dbReference type="Rhea" id="RHEA-COMP:10208"/>
        <dbReference type="ChEBI" id="CHEBI:15377"/>
        <dbReference type="ChEBI" id="CHEBI:28938"/>
        <dbReference type="ChEBI" id="CHEBI:29973"/>
        <dbReference type="ChEBI" id="CHEBI:30011"/>
        <dbReference type="EC" id="3.5.1.44"/>
    </reaction>
</comment>
<comment type="catalytic activity">
    <reaction evidence="4 5">
        <text>[protein]-L-glutamate 5-O-methyl ester + H2O = L-glutamyl-[protein] + methanol + H(+)</text>
        <dbReference type="Rhea" id="RHEA:23236"/>
        <dbReference type="Rhea" id="RHEA-COMP:10208"/>
        <dbReference type="Rhea" id="RHEA-COMP:10311"/>
        <dbReference type="ChEBI" id="CHEBI:15377"/>
        <dbReference type="ChEBI" id="CHEBI:15378"/>
        <dbReference type="ChEBI" id="CHEBI:17790"/>
        <dbReference type="ChEBI" id="CHEBI:29973"/>
        <dbReference type="ChEBI" id="CHEBI:82795"/>
        <dbReference type="EC" id="3.1.1.61"/>
    </reaction>
</comment>
<evidence type="ECO:0000259" key="9">
    <source>
        <dbReference type="PROSITE" id="PS50110"/>
    </source>
</evidence>
<keyword evidence="5 7" id="KW-0597">Phosphoprotein</keyword>
<dbReference type="PROSITE" id="PS50122">
    <property type="entry name" value="CHEB"/>
    <property type="match status" value="1"/>
</dbReference>
<dbReference type="InterPro" id="IPR000673">
    <property type="entry name" value="Sig_transdc_resp-reg_Me-estase"/>
</dbReference>
<feature type="domain" description="Response regulatory" evidence="9">
    <location>
        <begin position="5"/>
        <end position="122"/>
    </location>
</feature>
<name>A0ABW3D872_9BACL</name>
<dbReference type="PANTHER" id="PTHR42872">
    <property type="entry name" value="PROTEIN-GLUTAMATE METHYLESTERASE/PROTEIN-GLUTAMINE GLUTAMINASE"/>
    <property type="match status" value="1"/>
</dbReference>
<accession>A0ABW3D872</accession>
<dbReference type="CDD" id="cd17541">
    <property type="entry name" value="REC_CheB-like"/>
    <property type="match status" value="1"/>
</dbReference>
<evidence type="ECO:0000313" key="11">
    <source>
        <dbReference type="EMBL" id="MFD0869171.1"/>
    </source>
</evidence>
<dbReference type="PROSITE" id="PS50110">
    <property type="entry name" value="RESPONSE_REGULATORY"/>
    <property type="match status" value="1"/>
</dbReference>
<reference evidence="12" key="1">
    <citation type="journal article" date="2019" name="Int. J. Syst. Evol. Microbiol.">
        <title>The Global Catalogue of Microorganisms (GCM) 10K type strain sequencing project: providing services to taxonomists for standard genome sequencing and annotation.</title>
        <authorList>
            <consortium name="The Broad Institute Genomics Platform"/>
            <consortium name="The Broad Institute Genome Sequencing Center for Infectious Disease"/>
            <person name="Wu L."/>
            <person name="Ma J."/>
        </authorList>
    </citation>
    <scope>NUCLEOTIDE SEQUENCE [LARGE SCALE GENOMIC DNA]</scope>
    <source>
        <strain evidence="12">CCUG 57263</strain>
    </source>
</reference>
<feature type="active site" evidence="5 6">
    <location>
        <position position="313"/>
    </location>
</feature>
<dbReference type="NCBIfam" id="NF009206">
    <property type="entry name" value="PRK12555.1"/>
    <property type="match status" value="1"/>
</dbReference>
<proteinExistence type="inferred from homology"/>
<keyword evidence="2 5" id="KW-0145">Chemotaxis</keyword>
<dbReference type="InterPro" id="IPR035909">
    <property type="entry name" value="CheB_C"/>
</dbReference>
<evidence type="ECO:0000256" key="2">
    <source>
        <dbReference type="ARBA" id="ARBA00022500"/>
    </source>
</evidence>
<feature type="region of interest" description="Disordered" evidence="8">
    <location>
        <begin position="138"/>
        <end position="175"/>
    </location>
</feature>
<dbReference type="Proteomes" id="UP001597120">
    <property type="component" value="Unassembled WGS sequence"/>
</dbReference>
<gene>
    <name evidence="5" type="primary">cheB</name>
    <name evidence="11" type="ORF">ACFQ03_08405</name>
</gene>
<comment type="similarity">
    <text evidence="5">Belongs to the CheB family.</text>
</comment>
<keyword evidence="1 5" id="KW-0963">Cytoplasm</keyword>
<dbReference type="InterPro" id="IPR001789">
    <property type="entry name" value="Sig_transdc_resp-reg_receiver"/>
</dbReference>
<feature type="active site" evidence="5 6">
    <location>
        <position position="216"/>
    </location>
</feature>
<evidence type="ECO:0000256" key="1">
    <source>
        <dbReference type="ARBA" id="ARBA00022490"/>
    </source>
</evidence>
<keyword evidence="12" id="KW-1185">Reference proteome</keyword>
<dbReference type="EC" id="3.5.1.44" evidence="5"/>
<dbReference type="InterPro" id="IPR008248">
    <property type="entry name" value="CheB-like"/>
</dbReference>
<comment type="function">
    <text evidence="5">Involved in chemotaxis. Part of a chemotaxis signal transduction system that modulates chemotaxis in response to various stimuli. Catalyzes the demethylation of specific methylglutamate residues introduced into the chemoreceptors (methyl-accepting chemotaxis proteins or MCP) by CheR. Also mediates the irreversible deamidation of specific glutamine residues to glutamic acid.</text>
</comment>
<dbReference type="EC" id="3.1.1.61" evidence="5"/>
<evidence type="ECO:0000256" key="6">
    <source>
        <dbReference type="PROSITE-ProRule" id="PRU00050"/>
    </source>
</evidence>
<feature type="active site" evidence="5 6">
    <location>
        <position position="189"/>
    </location>
</feature>
<dbReference type="SMART" id="SM00448">
    <property type="entry name" value="REC"/>
    <property type="match status" value="1"/>
</dbReference>
<evidence type="ECO:0000313" key="12">
    <source>
        <dbReference type="Proteomes" id="UP001597120"/>
    </source>
</evidence>
<evidence type="ECO:0000256" key="4">
    <source>
        <dbReference type="ARBA" id="ARBA00048267"/>
    </source>
</evidence>
<feature type="domain" description="CheB-type methylesterase" evidence="10">
    <location>
        <begin position="161"/>
        <end position="371"/>
    </location>
</feature>
<dbReference type="Pfam" id="PF00072">
    <property type="entry name" value="Response_reg"/>
    <property type="match status" value="1"/>
</dbReference>
<evidence type="ECO:0000259" key="10">
    <source>
        <dbReference type="PROSITE" id="PS50122"/>
    </source>
</evidence>
<dbReference type="Pfam" id="PF01339">
    <property type="entry name" value="CheB_methylest"/>
    <property type="match status" value="1"/>
</dbReference>
<dbReference type="GO" id="GO:0008984">
    <property type="term" value="F:protein-glutamate methylesterase activity"/>
    <property type="evidence" value="ECO:0007669"/>
    <property type="project" value="UniProtKB-EC"/>
</dbReference>
<dbReference type="RefSeq" id="WP_379287397.1">
    <property type="nucleotide sequence ID" value="NZ_JBHTIU010000027.1"/>
</dbReference>
<keyword evidence="3 5" id="KW-0378">Hydrolase</keyword>
<comment type="subcellular location">
    <subcellularLocation>
        <location evidence="5">Cytoplasm</location>
    </subcellularLocation>
</comment>
<evidence type="ECO:0000256" key="8">
    <source>
        <dbReference type="SAM" id="MobiDB-lite"/>
    </source>
</evidence>
<comment type="caution">
    <text evidence="11">The sequence shown here is derived from an EMBL/GenBank/DDBJ whole genome shotgun (WGS) entry which is preliminary data.</text>
</comment>
<dbReference type="Gene3D" id="3.40.50.2300">
    <property type="match status" value="1"/>
</dbReference>
<dbReference type="PIRSF" id="PIRSF000876">
    <property type="entry name" value="RR_chemtxs_CheB"/>
    <property type="match status" value="1"/>
</dbReference>
<dbReference type="SUPFAM" id="SSF52172">
    <property type="entry name" value="CheY-like"/>
    <property type="match status" value="1"/>
</dbReference>
<dbReference type="EMBL" id="JBHTIU010000027">
    <property type="protein sequence ID" value="MFD0869171.1"/>
    <property type="molecule type" value="Genomic_DNA"/>
</dbReference>
<evidence type="ECO:0000256" key="3">
    <source>
        <dbReference type="ARBA" id="ARBA00022801"/>
    </source>
</evidence>
<dbReference type="NCBIfam" id="NF001965">
    <property type="entry name" value="PRK00742.1"/>
    <property type="match status" value="1"/>
</dbReference>
<dbReference type="CDD" id="cd16432">
    <property type="entry name" value="CheB_Rec"/>
    <property type="match status" value="1"/>
</dbReference>
<evidence type="ECO:0000256" key="5">
    <source>
        <dbReference type="HAMAP-Rule" id="MF_00099"/>
    </source>
</evidence>
<dbReference type="PANTHER" id="PTHR42872:SF6">
    <property type="entry name" value="PROTEIN-GLUTAMATE METHYLESTERASE_PROTEIN-GLUTAMINE GLUTAMINASE"/>
    <property type="match status" value="1"/>
</dbReference>
<protein>
    <recommendedName>
        <fullName evidence="5">Protein-glutamate methylesterase/protein-glutamine glutaminase</fullName>
        <ecNumber evidence="5">3.1.1.61</ecNumber>
        <ecNumber evidence="5">3.5.1.44</ecNumber>
    </recommendedName>
</protein>
<dbReference type="HAMAP" id="MF_00099">
    <property type="entry name" value="CheB_chemtxs"/>
    <property type="match status" value="1"/>
</dbReference>
<organism evidence="11 12">
    <name type="scientific">Paenibacillus residui</name>
    <dbReference type="NCBI Taxonomy" id="629724"/>
    <lineage>
        <taxon>Bacteria</taxon>
        <taxon>Bacillati</taxon>
        <taxon>Bacillota</taxon>
        <taxon>Bacilli</taxon>
        <taxon>Bacillales</taxon>
        <taxon>Paenibacillaceae</taxon>
        <taxon>Paenibacillus</taxon>
    </lineage>
</organism>
<dbReference type="Gene3D" id="3.40.50.180">
    <property type="entry name" value="Methylesterase CheB, C-terminal domain"/>
    <property type="match status" value="1"/>
</dbReference>
<dbReference type="InterPro" id="IPR011006">
    <property type="entry name" value="CheY-like_superfamily"/>
</dbReference>
<sequence>MIPYRVLVVDDSIFMRKIISDLLSGNPRLKVVDTAVNGAEAVEKVKQLKPDVVTMDVEMPVMDGLRALQKIMAEHPTPVVMLSSLTQEGAAATVKALQSGAVDFIGKPSGSISLDLYKVKLELHQKLMAAARSNVRPIGLPAQPDKKESAVSATKPARRPPFSSGTGNTEGPKAEGRRHFSHLVAIGTSTGGPRALQQVLSGFPANFPAPILIVQHMPPVFTSSLARRLDSSSAIRVVEAEDGMTVRSGTAYIAPGGYHLLLQREGADQYRTRLSAEGTRSGHRPSVDVLFESLLPFKELKRHAVLMTGMGSDGAAGMLALKQAGAVTTIAEAEETCVVYGMPRAAVERGAAIHILPQQHISGKLVQLIET</sequence>
<dbReference type="SUPFAM" id="SSF52738">
    <property type="entry name" value="Methylesterase CheB, C-terminal domain"/>
    <property type="match status" value="1"/>
</dbReference>
<evidence type="ECO:0000256" key="7">
    <source>
        <dbReference type="PROSITE-ProRule" id="PRU00169"/>
    </source>
</evidence>
<comment type="domain">
    <text evidence="5">Contains a C-terminal catalytic domain, and an N-terminal region which modulates catalytic activity.</text>
</comment>
<comment type="PTM">
    <text evidence="5">Phosphorylated by CheA. Phosphorylation of the N-terminal regulatory domain activates the methylesterase activity.</text>
</comment>
<feature type="modified residue" description="4-aspartylphosphate" evidence="5 7">
    <location>
        <position position="56"/>
    </location>
</feature>